<dbReference type="GO" id="GO:0000981">
    <property type="term" value="F:DNA-binding transcription factor activity, RNA polymerase II-specific"/>
    <property type="evidence" value="ECO:0007669"/>
    <property type="project" value="TreeGrafter"/>
</dbReference>
<keyword evidence="5" id="KW-0539">Nucleus</keyword>
<keyword evidence="4" id="KW-0804">Transcription</keyword>
<proteinExistence type="predicted"/>
<dbReference type="EMBL" id="JAEPRB010000137">
    <property type="protein sequence ID" value="KAG2220547.1"/>
    <property type="molecule type" value="Genomic_DNA"/>
</dbReference>
<comment type="subcellular location">
    <subcellularLocation>
        <location evidence="1">Nucleus</location>
    </subcellularLocation>
</comment>
<sequence>MRQGFQDGFHQSVFPLATAVSSSSVPMSSPITSSSNQQQRRQSSDVMDECNDASPPRTLESDEYEDEFDTSGDDQSDHQLSPRRQQQQQQHSPRTTSPFSPSSSVTGTTSATPPQALFLNFTSDLEPHVNMKASNKSKKAPAFKLNGVNLLNRKNVDSKTAIERIQRRRENHNHVERRRRDNINNTIFELSRIVPNAVQQGQKLNKGKVLKMALDHILELQRENEILKERRGQPNGGRTAGNLTLSEGFTKHGDSIPQSGGCGTTTATRRASDAVSTNTGGSLPTHFEQAELMKMDISTNINSNSGVTHHNHISNGNNSSNSNNYLSNHVISPSAPNSSVHHYRQQQSNRSNSMDISPQQHFQHSLSLPNSPLAGPMPNMTLPPLHASPMPFIHHSQQHSTLHALPSNNHPTNSQQQLVPMGIRHQTELDNNISPSSTSSNNVLPPLQYEKLYNGT</sequence>
<comment type="caution">
    <text evidence="8">The sequence shown here is derived from an EMBL/GenBank/DDBJ whole genome shotgun (WGS) entry which is preliminary data.</text>
</comment>
<feature type="region of interest" description="Disordered" evidence="6">
    <location>
        <begin position="431"/>
        <end position="456"/>
    </location>
</feature>
<feature type="domain" description="BHLH" evidence="7">
    <location>
        <begin position="167"/>
        <end position="220"/>
    </location>
</feature>
<feature type="region of interest" description="Disordered" evidence="6">
    <location>
        <begin position="19"/>
        <end position="114"/>
    </location>
</feature>
<feature type="compositionally biased region" description="Low complexity" evidence="6">
    <location>
        <begin position="78"/>
        <end position="114"/>
    </location>
</feature>
<dbReference type="GO" id="GO:0046983">
    <property type="term" value="F:protein dimerization activity"/>
    <property type="evidence" value="ECO:0007669"/>
    <property type="project" value="InterPro"/>
</dbReference>
<evidence type="ECO:0000313" key="8">
    <source>
        <dbReference type="EMBL" id="KAG2220547.1"/>
    </source>
</evidence>
<feature type="region of interest" description="Disordered" evidence="6">
    <location>
        <begin position="251"/>
        <end position="284"/>
    </location>
</feature>
<evidence type="ECO:0000256" key="4">
    <source>
        <dbReference type="ARBA" id="ARBA00023163"/>
    </source>
</evidence>
<dbReference type="Gene3D" id="4.10.280.10">
    <property type="entry name" value="Helix-loop-helix DNA-binding domain"/>
    <property type="match status" value="1"/>
</dbReference>
<reference evidence="8 9" key="1">
    <citation type="submission" date="2020-12" db="EMBL/GenBank/DDBJ databases">
        <title>Metabolic potential, ecology and presence of endohyphal bacteria is reflected in genomic diversity of Mucoromycotina.</title>
        <authorList>
            <person name="Muszewska A."/>
            <person name="Okrasinska A."/>
            <person name="Steczkiewicz K."/>
            <person name="Drgas O."/>
            <person name="Orlowska M."/>
            <person name="Perlinska-Lenart U."/>
            <person name="Aleksandrzak-Piekarczyk T."/>
            <person name="Szatraj K."/>
            <person name="Zielenkiewicz U."/>
            <person name="Pilsyk S."/>
            <person name="Malc E."/>
            <person name="Mieczkowski P."/>
            <person name="Kruszewska J.S."/>
            <person name="Biernat P."/>
            <person name="Pawlowska J."/>
        </authorList>
    </citation>
    <scope>NUCLEOTIDE SEQUENCE [LARGE SCALE GENOMIC DNA]</scope>
    <source>
        <strain evidence="8 9">CBS 142.35</strain>
    </source>
</reference>
<dbReference type="SUPFAM" id="SSF47459">
    <property type="entry name" value="HLH, helix-loop-helix DNA-binding domain"/>
    <property type="match status" value="1"/>
</dbReference>
<dbReference type="Proteomes" id="UP000646827">
    <property type="component" value="Unassembled WGS sequence"/>
</dbReference>
<accession>A0A8H7S0A9</accession>
<evidence type="ECO:0000259" key="7">
    <source>
        <dbReference type="PROSITE" id="PS50888"/>
    </source>
</evidence>
<keyword evidence="9" id="KW-1185">Reference proteome</keyword>
<organism evidence="8 9">
    <name type="scientific">Circinella minor</name>
    <dbReference type="NCBI Taxonomy" id="1195481"/>
    <lineage>
        <taxon>Eukaryota</taxon>
        <taxon>Fungi</taxon>
        <taxon>Fungi incertae sedis</taxon>
        <taxon>Mucoromycota</taxon>
        <taxon>Mucoromycotina</taxon>
        <taxon>Mucoromycetes</taxon>
        <taxon>Mucorales</taxon>
        <taxon>Lichtheimiaceae</taxon>
        <taxon>Circinella</taxon>
    </lineage>
</organism>
<dbReference type="Pfam" id="PF00010">
    <property type="entry name" value="HLH"/>
    <property type="match status" value="1"/>
</dbReference>
<name>A0A8H7S0A9_9FUNG</name>
<dbReference type="CDD" id="cd11387">
    <property type="entry name" value="bHLHzip_USF_MITF"/>
    <property type="match status" value="1"/>
</dbReference>
<evidence type="ECO:0000256" key="3">
    <source>
        <dbReference type="ARBA" id="ARBA00023125"/>
    </source>
</evidence>
<keyword evidence="3" id="KW-0238">DNA-binding</keyword>
<dbReference type="SMART" id="SM00353">
    <property type="entry name" value="HLH"/>
    <property type="match status" value="1"/>
</dbReference>
<feature type="region of interest" description="Disordered" evidence="6">
    <location>
        <begin position="301"/>
        <end position="377"/>
    </location>
</feature>
<dbReference type="InterPro" id="IPR036638">
    <property type="entry name" value="HLH_DNA-bd_sf"/>
</dbReference>
<feature type="compositionally biased region" description="Low complexity" evidence="6">
    <location>
        <begin position="19"/>
        <end position="41"/>
    </location>
</feature>
<feature type="compositionally biased region" description="Polar residues" evidence="6">
    <location>
        <begin position="330"/>
        <end position="370"/>
    </location>
</feature>
<gene>
    <name evidence="8" type="ORF">INT45_004153</name>
</gene>
<protein>
    <recommendedName>
        <fullName evidence="7">BHLH domain-containing protein</fullName>
    </recommendedName>
</protein>
<dbReference type="GO" id="GO:0005634">
    <property type="term" value="C:nucleus"/>
    <property type="evidence" value="ECO:0007669"/>
    <property type="project" value="UniProtKB-SubCell"/>
</dbReference>
<evidence type="ECO:0000256" key="5">
    <source>
        <dbReference type="ARBA" id="ARBA00023242"/>
    </source>
</evidence>
<dbReference type="AlphaFoldDB" id="A0A8H7S0A9"/>
<feature type="compositionally biased region" description="Low complexity" evidence="6">
    <location>
        <begin position="431"/>
        <end position="442"/>
    </location>
</feature>
<feature type="non-terminal residue" evidence="8">
    <location>
        <position position="1"/>
    </location>
</feature>
<feature type="compositionally biased region" description="Acidic residues" evidence="6">
    <location>
        <begin position="61"/>
        <end position="74"/>
    </location>
</feature>
<dbReference type="GO" id="GO:0000978">
    <property type="term" value="F:RNA polymerase II cis-regulatory region sequence-specific DNA binding"/>
    <property type="evidence" value="ECO:0007669"/>
    <property type="project" value="TreeGrafter"/>
</dbReference>
<evidence type="ECO:0000256" key="2">
    <source>
        <dbReference type="ARBA" id="ARBA00023015"/>
    </source>
</evidence>
<dbReference type="PROSITE" id="PS50888">
    <property type="entry name" value="BHLH"/>
    <property type="match status" value="1"/>
</dbReference>
<dbReference type="OrthoDB" id="690068at2759"/>
<evidence type="ECO:0000313" key="9">
    <source>
        <dbReference type="Proteomes" id="UP000646827"/>
    </source>
</evidence>
<evidence type="ECO:0000256" key="1">
    <source>
        <dbReference type="ARBA" id="ARBA00004123"/>
    </source>
</evidence>
<dbReference type="InterPro" id="IPR011598">
    <property type="entry name" value="bHLH_dom"/>
</dbReference>
<keyword evidence="2" id="KW-0805">Transcription regulation</keyword>
<dbReference type="PANTHER" id="PTHR45776">
    <property type="entry name" value="MIP04163P"/>
    <property type="match status" value="1"/>
</dbReference>
<dbReference type="PANTHER" id="PTHR45776:SF2">
    <property type="entry name" value="MIP04163P"/>
    <property type="match status" value="1"/>
</dbReference>
<feature type="compositionally biased region" description="Low complexity" evidence="6">
    <location>
        <begin position="313"/>
        <end position="329"/>
    </location>
</feature>
<evidence type="ECO:0000256" key="6">
    <source>
        <dbReference type="SAM" id="MobiDB-lite"/>
    </source>
</evidence>